<gene>
    <name evidence="4" type="ORF">FOB60_005108</name>
</gene>
<reference evidence="4" key="1">
    <citation type="submission" date="2020-03" db="EMBL/GenBank/DDBJ databases">
        <title>FDA dAtabase for Regulatory Grade micrObial Sequences (FDA-ARGOS): Supporting development and validation of Infectious Disease Dx tests.</title>
        <authorList>
            <person name="Campos J."/>
            <person name="Goldberg B."/>
            <person name="Tallon L."/>
            <person name="Sadzewicz L."/>
            <person name="Vavikolanu K."/>
            <person name="Mehta A."/>
            <person name="Aluvathingal J."/>
            <person name="Nadendla S."/>
            <person name="Nandy P."/>
            <person name="Geyer C."/>
            <person name="Yan Y."/>
            <person name="Sichtig H."/>
        </authorList>
    </citation>
    <scope>NUCLEOTIDE SEQUENCE [LARGE SCALE GENOMIC DNA]</scope>
    <source>
        <strain evidence="4">FDAARGOS_652</strain>
    </source>
</reference>
<feature type="region of interest" description="Disordered" evidence="1">
    <location>
        <begin position="32"/>
        <end position="77"/>
    </location>
</feature>
<evidence type="ECO:0000259" key="3">
    <source>
        <dbReference type="Pfam" id="PF04426"/>
    </source>
</evidence>
<proteinExistence type="predicted"/>
<dbReference type="InterPro" id="IPR039634">
    <property type="entry name" value="Bul1-like"/>
</dbReference>
<dbReference type="PANTHER" id="PTHR31904:SF1">
    <property type="entry name" value="BYPASS OF STOP CODON PROTEIN 5-RELATED"/>
    <property type="match status" value="1"/>
</dbReference>
<dbReference type="Proteomes" id="UP000590412">
    <property type="component" value="Unassembled WGS sequence"/>
</dbReference>
<feature type="domain" description="Bul1 C-terminal" evidence="3">
    <location>
        <begin position="556"/>
        <end position="676"/>
    </location>
</feature>
<accession>A0A8X7T8V2</accession>
<feature type="domain" description="Bul1 N-terminal" evidence="2">
    <location>
        <begin position="9"/>
        <end position="452"/>
    </location>
</feature>
<feature type="domain" description="Bul1 C-terminal" evidence="3">
    <location>
        <begin position="728"/>
        <end position="765"/>
    </location>
</feature>
<dbReference type="InterPro" id="IPR022794">
    <property type="entry name" value="Bul1_C"/>
</dbReference>
<evidence type="ECO:0000313" key="5">
    <source>
        <dbReference type="Proteomes" id="UP000590412"/>
    </source>
</evidence>
<comment type="caution">
    <text evidence="4">The sequence shown here is derived from an EMBL/GenBank/DDBJ whole genome shotgun (WGS) entry which is preliminary data.</text>
</comment>
<organism evidence="4 5">
    <name type="scientific">Candida parapsilosis</name>
    <name type="common">Yeast</name>
    <dbReference type="NCBI Taxonomy" id="5480"/>
    <lineage>
        <taxon>Eukaryota</taxon>
        <taxon>Fungi</taxon>
        <taxon>Dikarya</taxon>
        <taxon>Ascomycota</taxon>
        <taxon>Saccharomycotina</taxon>
        <taxon>Pichiomycetes</taxon>
        <taxon>Debaryomycetaceae</taxon>
        <taxon>Candida/Lodderomyces clade</taxon>
        <taxon>Candida</taxon>
    </lineage>
</organism>
<dbReference type="PANTHER" id="PTHR31904">
    <property type="entry name" value="BYPASS OF STOP CODON PROTEIN 5-RELATED"/>
    <property type="match status" value="1"/>
</dbReference>
<dbReference type="InterPro" id="IPR007519">
    <property type="entry name" value="Bul1_N"/>
</dbReference>
<feature type="compositionally biased region" description="Low complexity" evidence="1">
    <location>
        <begin position="63"/>
        <end position="77"/>
    </location>
</feature>
<name>A0A8X7T8V2_CANPA</name>
<dbReference type="Pfam" id="PF04426">
    <property type="entry name" value="Bul1_C"/>
    <property type="match status" value="2"/>
</dbReference>
<evidence type="ECO:0000256" key="1">
    <source>
        <dbReference type="SAM" id="MobiDB-lite"/>
    </source>
</evidence>
<dbReference type="Pfam" id="PF04425">
    <property type="entry name" value="Bul1_N"/>
    <property type="match status" value="1"/>
</dbReference>
<sequence>MTIYYTPHQSQDTLSSVLPPYTLHADADTSIETSFDPSGLEHEQLNELPPPGYYDNTGRGRDSGVSSSSSSSSSSLSTSEYYTASSNQSSSLLTRETSHIENSWVSSSSTLDPESPIATRMSETMVSRGLIGSFVIKEMSNLTFESDKISEAIEIKICFTKDVGEIGTWPNIIDPITHEFKSGDLVNGYVLVRNLSFRPIPFSSFHILFEGCVIIKGARSSTTTNNKKSLSKQWKFLQMVDLNGSWSNDNNDQHSQLKTPLDLPGYSRHGNETIDPVDGCFINFGQGGVLRCDRSYKRFFSFKIPESLIDSQCNTQNIVSHLKLPPTLGSSRMENGRVLTNLQNRSADFSGVGNAVTYTVTARFLTKSSKWEKSFRQFTNKHKGNGSVNNGCQNYDGEFVILKEIVNDIRVVPTTATPISEYERNFQCYHNMKLYNHFINRINNWINWGKELQLCSQVCDSLDDEVPPVDLLENEQTIGTDEIGHNYTRIYNSRRQQSRWYQVQLGIYKSSLLLGKNAKRSLISVKTPLREYRVSYIPPSTKVKHDPGKTTFQSAKLNIPLEVSMENMGLPSKPIAPCEIKHVGAELEIVTITSTDKTPIPMEFESAFWGNNNGISSDNFSIDDFQNAVVNPMKQYYRTLNQMKNQLGSNVFTIDNQLMANIKILSNLTVNTTCLKFNDLIVNGKMYCSKDKPPVLSYTKPSKFNLLLDLRKLTKRGEINRFQSDWFTLLPSFQSCYIARMYHVKVSLLIDDKAISIRVPVVIEKREGFNPLPYYVTLSTC</sequence>
<protein>
    <submittedName>
        <fullName evidence="4">Bul1 N terminus family protein</fullName>
    </submittedName>
</protein>
<evidence type="ECO:0000313" key="4">
    <source>
        <dbReference type="EMBL" id="KAF6045536.1"/>
    </source>
</evidence>
<dbReference type="EMBL" id="JABWAB010000009">
    <property type="protein sequence ID" value="KAF6045536.1"/>
    <property type="molecule type" value="Genomic_DNA"/>
</dbReference>
<evidence type="ECO:0000259" key="2">
    <source>
        <dbReference type="Pfam" id="PF04425"/>
    </source>
</evidence>
<dbReference type="AlphaFoldDB" id="A0A8X7T8V2"/>
<dbReference type="OrthoDB" id="3977431at2759"/>